<accession>B9BH11</accession>
<dbReference type="EMBL" id="ACFC01000001">
    <property type="protein sequence ID" value="EEE09075.1"/>
    <property type="molecule type" value="Genomic_DNA"/>
</dbReference>
<evidence type="ECO:0000313" key="1">
    <source>
        <dbReference type="EMBL" id="EEE09075.1"/>
    </source>
</evidence>
<name>B9BH11_9BURK</name>
<comment type="caution">
    <text evidence="1">The sequence shown here is derived from an EMBL/GenBank/DDBJ whole genome shotgun (WGS) entry which is preliminary data.</text>
</comment>
<proteinExistence type="predicted"/>
<gene>
    <name evidence="1" type="ORF">BURMUCGD2_4447</name>
</gene>
<protein>
    <submittedName>
        <fullName evidence="1">Uncharacterized protein</fullName>
    </submittedName>
</protein>
<evidence type="ECO:0000313" key="2">
    <source>
        <dbReference type="Proteomes" id="UP000004535"/>
    </source>
</evidence>
<sequence>MHSAVPSCHSSSSTVRAEEPRLPLFVRTKRALWALPFRSAALR</sequence>
<dbReference type="AlphaFoldDB" id="B9BH11"/>
<dbReference type="Proteomes" id="UP000004535">
    <property type="component" value="Unassembled WGS sequence"/>
</dbReference>
<reference evidence="1 2" key="1">
    <citation type="journal article" date="2012" name="J. Bacteriol.">
        <title>Draft Genome Sequence Determination for Cystic Fibrosis and Chronic Granulomatous Disease Burkholderia multivorans Isolates.</title>
        <authorList>
            <person name="Varga J.J."/>
            <person name="Losada L."/>
            <person name="Zelazny A.M."/>
            <person name="Brinkac L."/>
            <person name="Harkins D."/>
            <person name="Radune D."/>
            <person name="Hostetler J."/>
            <person name="Sampaio E.P."/>
            <person name="Ronning C.M."/>
            <person name="Nierman W.C."/>
            <person name="Greenberg D.E."/>
            <person name="Holland S.M."/>
            <person name="Goldberg J.B."/>
        </authorList>
    </citation>
    <scope>NUCLEOTIDE SEQUENCE [LARGE SCALE GENOMIC DNA]</scope>
    <source>
        <strain evidence="1 2">CGD2</strain>
    </source>
</reference>
<organism evidence="1 2">
    <name type="scientific">Burkholderia multivorans CGD2</name>
    <dbReference type="NCBI Taxonomy" id="513052"/>
    <lineage>
        <taxon>Bacteria</taxon>
        <taxon>Pseudomonadati</taxon>
        <taxon>Pseudomonadota</taxon>
        <taxon>Betaproteobacteria</taxon>
        <taxon>Burkholderiales</taxon>
        <taxon>Burkholderiaceae</taxon>
        <taxon>Burkholderia</taxon>
        <taxon>Burkholderia cepacia complex</taxon>
    </lineage>
</organism>